<sequence length="438" mass="48948">MAKLGGVIRPSPQEYNAVSATDWFTAARFGMFVHFGLYSGAARHEWVQTNEKLTDADYRQYFDNFDPDLFDAAEIARTAKQAGMSYVVLTTKHHEGFALWNTALSDFNSEAACGRDLVRELVDALRAEGLKVGLYHSLIDWHHPDFTVDWVHPRRDDENAASLNEGRDMARYREFLHGQVRELLTDYGQVDYLFFDYTYPETKQGWAGKSAEDWDAEGLLALCRELQPGMIVNDRLGIPGDFVTPEQYQPTEPLVADGVPVLWEACQTTNGSWGYDRDNDNHKSADLLIRMLADSVSMGGNMLLNVGPNGRGALDKRDTALLAEIGEWMRLHERAVVGAGHAAHRPPREGVYTQRGNKLYLHVFTWPMGFLHLPELAGKVSYARLLHDGSWVKTSVSDPDQQALVTQPAGQAAGTLTLSLPTRRPDVAMPVIELTLAD</sequence>
<accession>A0A1H1S8W6</accession>
<dbReference type="GO" id="GO:0006004">
    <property type="term" value="P:fucose metabolic process"/>
    <property type="evidence" value="ECO:0007669"/>
    <property type="project" value="InterPro"/>
</dbReference>
<gene>
    <name evidence="9" type="ORF">SAMN04489834_1492</name>
</gene>
<dbReference type="PANTHER" id="PTHR10030:SF37">
    <property type="entry name" value="ALPHA-L-FUCOSIDASE-RELATED"/>
    <property type="match status" value="1"/>
</dbReference>
<dbReference type="GO" id="GO:0004560">
    <property type="term" value="F:alpha-L-fucosidase activity"/>
    <property type="evidence" value="ECO:0007669"/>
    <property type="project" value="InterPro"/>
</dbReference>
<evidence type="ECO:0000256" key="7">
    <source>
        <dbReference type="PIRSR" id="PIRSR001092-1"/>
    </source>
</evidence>
<evidence type="ECO:0000256" key="4">
    <source>
        <dbReference type="ARBA" id="ARBA00022729"/>
    </source>
</evidence>
<dbReference type="STRING" id="412690.SAMN04489834_1492"/>
<evidence type="ECO:0000256" key="6">
    <source>
        <dbReference type="ARBA" id="ARBA00023295"/>
    </source>
</evidence>
<dbReference type="AlphaFoldDB" id="A0A1H1S8W6"/>
<keyword evidence="10" id="KW-1185">Reference proteome</keyword>
<dbReference type="InterPro" id="IPR016286">
    <property type="entry name" value="FUC_metazoa-typ"/>
</dbReference>
<dbReference type="InterPro" id="IPR057739">
    <property type="entry name" value="Glyco_hydro_29_N"/>
</dbReference>
<evidence type="ECO:0000256" key="1">
    <source>
        <dbReference type="ARBA" id="ARBA00004071"/>
    </source>
</evidence>
<dbReference type="GO" id="GO:0005764">
    <property type="term" value="C:lysosome"/>
    <property type="evidence" value="ECO:0007669"/>
    <property type="project" value="TreeGrafter"/>
</dbReference>
<protein>
    <recommendedName>
        <fullName evidence="3">alpha-L-fucosidase</fullName>
        <ecNumber evidence="3">3.2.1.51</ecNumber>
    </recommendedName>
</protein>
<evidence type="ECO:0000256" key="3">
    <source>
        <dbReference type="ARBA" id="ARBA00012662"/>
    </source>
</evidence>
<evidence type="ECO:0000256" key="5">
    <source>
        <dbReference type="ARBA" id="ARBA00022801"/>
    </source>
</evidence>
<evidence type="ECO:0000313" key="9">
    <source>
        <dbReference type="EMBL" id="SDS44371.1"/>
    </source>
</evidence>
<dbReference type="PRINTS" id="PR00741">
    <property type="entry name" value="GLHYDRLASE29"/>
</dbReference>
<dbReference type="PIRSF" id="PIRSF001092">
    <property type="entry name" value="Alpha-L-fucosidase"/>
    <property type="match status" value="1"/>
</dbReference>
<dbReference type="EMBL" id="LT629742">
    <property type="protein sequence ID" value="SDS44371.1"/>
    <property type="molecule type" value="Genomic_DNA"/>
</dbReference>
<feature type="site" description="May be important for catalysis" evidence="7">
    <location>
        <position position="266"/>
    </location>
</feature>
<dbReference type="InterPro" id="IPR000933">
    <property type="entry name" value="Glyco_hydro_29"/>
</dbReference>
<name>A0A1H1S8W6_9MICO</name>
<evidence type="ECO:0000256" key="2">
    <source>
        <dbReference type="ARBA" id="ARBA00007951"/>
    </source>
</evidence>
<dbReference type="InterPro" id="IPR017853">
    <property type="entry name" value="GH"/>
</dbReference>
<dbReference type="Pfam" id="PF01120">
    <property type="entry name" value="Alpha_L_fucos"/>
    <property type="match status" value="1"/>
</dbReference>
<dbReference type="EC" id="3.2.1.51" evidence="3"/>
<comment type="function">
    <text evidence="1">Alpha-L-fucosidase is responsible for hydrolyzing the alpha-1,6-linked fucose joined to the reducing-end N-acetylglucosamine of the carbohydrate moieties of glycoproteins.</text>
</comment>
<dbReference type="SMART" id="SM00812">
    <property type="entry name" value="Alpha_L_fucos"/>
    <property type="match status" value="1"/>
</dbReference>
<dbReference type="Gene3D" id="3.20.20.80">
    <property type="entry name" value="Glycosidases"/>
    <property type="match status" value="1"/>
</dbReference>
<keyword evidence="6" id="KW-0326">Glycosidase</keyword>
<organism evidence="9 10">
    <name type="scientific">Microterricola viridarii</name>
    <dbReference type="NCBI Taxonomy" id="412690"/>
    <lineage>
        <taxon>Bacteria</taxon>
        <taxon>Bacillati</taxon>
        <taxon>Actinomycetota</taxon>
        <taxon>Actinomycetes</taxon>
        <taxon>Micrococcales</taxon>
        <taxon>Microbacteriaceae</taxon>
        <taxon>Microterricola</taxon>
    </lineage>
</organism>
<feature type="domain" description="Glycoside hydrolase family 29 N-terminal" evidence="8">
    <location>
        <begin position="10"/>
        <end position="332"/>
    </location>
</feature>
<keyword evidence="4" id="KW-0732">Signal</keyword>
<evidence type="ECO:0000259" key="8">
    <source>
        <dbReference type="Pfam" id="PF01120"/>
    </source>
</evidence>
<dbReference type="PANTHER" id="PTHR10030">
    <property type="entry name" value="ALPHA-L-FUCOSIDASE"/>
    <property type="match status" value="1"/>
</dbReference>
<dbReference type="OrthoDB" id="5526311at2"/>
<keyword evidence="5" id="KW-0378">Hydrolase</keyword>
<comment type="similarity">
    <text evidence="2">Belongs to the glycosyl hydrolase 29 family.</text>
</comment>
<dbReference type="SUPFAM" id="SSF51445">
    <property type="entry name" value="(Trans)glycosidases"/>
    <property type="match status" value="1"/>
</dbReference>
<dbReference type="GO" id="GO:0016139">
    <property type="term" value="P:glycoside catabolic process"/>
    <property type="evidence" value="ECO:0007669"/>
    <property type="project" value="TreeGrafter"/>
</dbReference>
<dbReference type="Proteomes" id="UP000181956">
    <property type="component" value="Chromosome I"/>
</dbReference>
<reference evidence="10" key="1">
    <citation type="submission" date="2016-10" db="EMBL/GenBank/DDBJ databases">
        <authorList>
            <person name="Varghese N."/>
            <person name="Submissions S."/>
        </authorList>
    </citation>
    <scope>NUCLEOTIDE SEQUENCE [LARGE SCALE GENOMIC DNA]</scope>
    <source>
        <strain evidence="10">DSM 21772</strain>
    </source>
</reference>
<evidence type="ECO:0000313" key="10">
    <source>
        <dbReference type="Proteomes" id="UP000181956"/>
    </source>
</evidence>
<proteinExistence type="inferred from homology"/>